<evidence type="ECO:0000259" key="4">
    <source>
        <dbReference type="Pfam" id="PF08125"/>
    </source>
</evidence>
<dbReference type="InterPro" id="IPR008927">
    <property type="entry name" value="6-PGluconate_DH-like_C_sf"/>
</dbReference>
<evidence type="ECO:0000259" key="3">
    <source>
        <dbReference type="Pfam" id="PF01232"/>
    </source>
</evidence>
<name>A0A238XFB5_9ACTN</name>
<dbReference type="Pfam" id="PF01232">
    <property type="entry name" value="Mannitol_dh"/>
    <property type="match status" value="1"/>
</dbReference>
<keyword evidence="6" id="KW-1185">Reference proteome</keyword>
<feature type="domain" description="Mannitol dehydrogenase C-terminal" evidence="4">
    <location>
        <begin position="269"/>
        <end position="397"/>
    </location>
</feature>
<dbReference type="PANTHER" id="PTHR43362:SF1">
    <property type="entry name" value="MANNITOL DEHYDROGENASE 2-RELATED"/>
    <property type="match status" value="1"/>
</dbReference>
<gene>
    <name evidence="5" type="ORF">SAMN06272737_11342</name>
</gene>
<dbReference type="Gene3D" id="1.10.1040.10">
    <property type="entry name" value="N-(1-d-carboxylethyl)-l-norvaline Dehydrogenase, domain 2"/>
    <property type="match status" value="1"/>
</dbReference>
<dbReference type="PANTHER" id="PTHR43362">
    <property type="entry name" value="MANNITOL DEHYDROGENASE DSF1-RELATED"/>
    <property type="match status" value="1"/>
</dbReference>
<evidence type="ECO:0000313" key="5">
    <source>
        <dbReference type="EMBL" id="SNR57241.1"/>
    </source>
</evidence>
<keyword evidence="1" id="KW-0560">Oxidoreductase</keyword>
<evidence type="ECO:0000256" key="2">
    <source>
        <dbReference type="ARBA" id="ARBA00048615"/>
    </source>
</evidence>
<dbReference type="InterPro" id="IPR013118">
    <property type="entry name" value="Mannitol_DH_C"/>
</dbReference>
<sequence>MSTPLRRSTEPPPVRALHLGLGSFFRAHQAWYTHRADDDWGIAAFTGRRADLARTLEAQDGLYTLITRAADGDEFDVMRSVARAHAAADHDAWLGYWASPAVRVVTVTVTEAGYLRDGAGRLDTARPEVAAEIAALRADARAAVTSAPARLVAGLLARRRADAGPLTIVPCDNLPQNGAALRAVLGDAADAVDPSLTDWLDEQVSVATTMVDRITPEPTDVDRRAVRTATGVDDRCPVATEPFSEWVLAGGFPGGRPAWETAGAVLAPDVTPFEDRKLWLLNGAHSLLAYAGSLRGRTTVAEAVADPLCRSWVEQWWDTCAPHLDLPDDDVARYRAALLERFAHPRIAHSLAQIAADGSQKLPARIVPVLLRERADGRLPEAAVRVLAAWFLHLGGAGAPVKDVREPELRPLLDGALSDAAPRVLAALHPALGDDTDLVAAVSSCVVELGSQ</sequence>
<dbReference type="GO" id="GO:0008926">
    <property type="term" value="F:mannitol-1-phosphate 5-dehydrogenase activity"/>
    <property type="evidence" value="ECO:0007669"/>
    <property type="project" value="UniProtKB-EC"/>
</dbReference>
<dbReference type="AlphaFoldDB" id="A0A238XFB5"/>
<dbReference type="InterPro" id="IPR013131">
    <property type="entry name" value="Mannitol_DH_N"/>
</dbReference>
<reference evidence="5 6" key="1">
    <citation type="submission" date="2017-06" db="EMBL/GenBank/DDBJ databases">
        <authorList>
            <person name="Kim H.J."/>
            <person name="Triplett B.A."/>
        </authorList>
    </citation>
    <scope>NUCLEOTIDE SEQUENCE [LARGE SCALE GENOMIC DNA]</scope>
    <source>
        <strain evidence="5 6">DSM 44272</strain>
    </source>
</reference>
<dbReference type="Gene3D" id="3.40.50.720">
    <property type="entry name" value="NAD(P)-binding Rossmann-like Domain"/>
    <property type="match status" value="1"/>
</dbReference>
<dbReference type="SUPFAM" id="SSF48179">
    <property type="entry name" value="6-phosphogluconate dehydrogenase C-terminal domain-like"/>
    <property type="match status" value="1"/>
</dbReference>
<accession>A0A238XFB5</accession>
<dbReference type="RefSeq" id="WP_254920616.1">
    <property type="nucleotide sequence ID" value="NZ_FZNO01000013.1"/>
</dbReference>
<protein>
    <submittedName>
        <fullName evidence="5">Fructuronate reductase</fullName>
    </submittedName>
</protein>
<dbReference type="Pfam" id="PF08125">
    <property type="entry name" value="Mannitol_dh_C"/>
    <property type="match status" value="1"/>
</dbReference>
<dbReference type="EMBL" id="FZNO01000013">
    <property type="protein sequence ID" value="SNR57241.1"/>
    <property type="molecule type" value="Genomic_DNA"/>
</dbReference>
<dbReference type="InterPro" id="IPR013328">
    <property type="entry name" value="6PGD_dom2"/>
</dbReference>
<evidence type="ECO:0000313" key="6">
    <source>
        <dbReference type="Proteomes" id="UP000198403"/>
    </source>
</evidence>
<dbReference type="InterPro" id="IPR050988">
    <property type="entry name" value="Mannitol_DH/Oxidoreductase"/>
</dbReference>
<comment type="catalytic activity">
    <reaction evidence="2">
        <text>D-mannitol 1-phosphate + NAD(+) = beta-D-fructose 6-phosphate + NADH + H(+)</text>
        <dbReference type="Rhea" id="RHEA:19661"/>
        <dbReference type="ChEBI" id="CHEBI:15378"/>
        <dbReference type="ChEBI" id="CHEBI:57540"/>
        <dbReference type="ChEBI" id="CHEBI:57634"/>
        <dbReference type="ChEBI" id="CHEBI:57945"/>
        <dbReference type="ChEBI" id="CHEBI:61381"/>
        <dbReference type="EC" id="1.1.1.17"/>
    </reaction>
</comment>
<feature type="domain" description="Mannitol dehydrogenase N-terminal" evidence="3">
    <location>
        <begin position="15"/>
        <end position="260"/>
    </location>
</feature>
<proteinExistence type="predicted"/>
<dbReference type="InterPro" id="IPR036291">
    <property type="entry name" value="NAD(P)-bd_dom_sf"/>
</dbReference>
<dbReference type="InterPro" id="IPR000669">
    <property type="entry name" value="Mannitol_DH"/>
</dbReference>
<evidence type="ECO:0000256" key="1">
    <source>
        <dbReference type="ARBA" id="ARBA00023002"/>
    </source>
</evidence>
<dbReference type="Proteomes" id="UP000198403">
    <property type="component" value="Unassembled WGS sequence"/>
</dbReference>
<organism evidence="5 6">
    <name type="scientific">Blastococcus mobilis</name>
    <dbReference type="NCBI Taxonomy" id="1938746"/>
    <lineage>
        <taxon>Bacteria</taxon>
        <taxon>Bacillati</taxon>
        <taxon>Actinomycetota</taxon>
        <taxon>Actinomycetes</taxon>
        <taxon>Geodermatophilales</taxon>
        <taxon>Geodermatophilaceae</taxon>
        <taxon>Blastococcus</taxon>
    </lineage>
</organism>
<dbReference type="SUPFAM" id="SSF51735">
    <property type="entry name" value="NAD(P)-binding Rossmann-fold domains"/>
    <property type="match status" value="1"/>
</dbReference>
<dbReference type="PRINTS" id="PR00084">
    <property type="entry name" value="MTLDHDRGNASE"/>
</dbReference>